<dbReference type="RefSeq" id="WP_191717643.1">
    <property type="nucleotide sequence ID" value="NZ_JACSQP010000002.1"/>
</dbReference>
<dbReference type="Proteomes" id="UP000648352">
    <property type="component" value="Unassembled WGS sequence"/>
</dbReference>
<protein>
    <submittedName>
        <fullName evidence="2">MFS transporter permease</fullName>
    </submittedName>
</protein>
<keyword evidence="1" id="KW-1133">Transmembrane helix</keyword>
<reference evidence="2 3" key="1">
    <citation type="submission" date="2020-08" db="EMBL/GenBank/DDBJ databases">
        <title>A Genomic Blueprint of the Chicken Gut Microbiome.</title>
        <authorList>
            <person name="Gilroy R."/>
            <person name="Ravi A."/>
            <person name="Getino M."/>
            <person name="Pursley I."/>
            <person name="Horton D.L."/>
            <person name="Alikhan N.-F."/>
            <person name="Baker D."/>
            <person name="Gharbi K."/>
            <person name="Hall N."/>
            <person name="Watson M."/>
            <person name="Adriaenssens E.M."/>
            <person name="Foster-Nyarko E."/>
            <person name="Jarju S."/>
            <person name="Secka A."/>
            <person name="Antonio M."/>
            <person name="Oren A."/>
            <person name="Chaudhuri R."/>
            <person name="La Ragione R.M."/>
            <person name="Hildebrand F."/>
            <person name="Pallen M.J."/>
        </authorList>
    </citation>
    <scope>NUCLEOTIDE SEQUENCE [LARGE SCALE GENOMIC DNA]</scope>
    <source>
        <strain evidence="2 3">Sa4CUA7</strain>
    </source>
</reference>
<sequence>MWLRRVFYSWLLPAAFVLPLWLVVGWVIFDAGGWALLWVLFIAVPSVFLGQLVLMLLVRARGTVRAQRAASWLDVAGFGVWHLLTIAVGFYNLAWFGVALVLAIVAALAVFWSSLWQLWTEARPRVTLVQTAGGTGFIAPPSARPEPEDLPGVVVIEEKRTPPSV</sequence>
<name>A0ABR8RZW9_9MICO</name>
<comment type="caution">
    <text evidence="2">The sequence shown here is derived from an EMBL/GenBank/DDBJ whole genome shotgun (WGS) entry which is preliminary data.</text>
</comment>
<evidence type="ECO:0000313" key="3">
    <source>
        <dbReference type="Proteomes" id="UP000648352"/>
    </source>
</evidence>
<evidence type="ECO:0000256" key="1">
    <source>
        <dbReference type="SAM" id="Phobius"/>
    </source>
</evidence>
<evidence type="ECO:0000313" key="2">
    <source>
        <dbReference type="EMBL" id="MBD7956614.1"/>
    </source>
</evidence>
<feature type="transmembrane region" description="Helical" evidence="1">
    <location>
        <begin position="7"/>
        <end position="29"/>
    </location>
</feature>
<organism evidence="2 3">
    <name type="scientific">Microbacterium pullorum</name>
    <dbReference type="NCBI Taxonomy" id="2762236"/>
    <lineage>
        <taxon>Bacteria</taxon>
        <taxon>Bacillati</taxon>
        <taxon>Actinomycetota</taxon>
        <taxon>Actinomycetes</taxon>
        <taxon>Micrococcales</taxon>
        <taxon>Microbacteriaceae</taxon>
        <taxon>Microbacterium</taxon>
    </lineage>
</organism>
<accession>A0ABR8RZW9</accession>
<proteinExistence type="predicted"/>
<keyword evidence="1" id="KW-0812">Transmembrane</keyword>
<keyword evidence="1" id="KW-0472">Membrane</keyword>
<dbReference type="EMBL" id="JACSQP010000002">
    <property type="protein sequence ID" value="MBD7956614.1"/>
    <property type="molecule type" value="Genomic_DNA"/>
</dbReference>
<feature type="transmembrane region" description="Helical" evidence="1">
    <location>
        <begin position="94"/>
        <end position="115"/>
    </location>
</feature>
<feature type="transmembrane region" description="Helical" evidence="1">
    <location>
        <begin position="70"/>
        <end position="88"/>
    </location>
</feature>
<gene>
    <name evidence="2" type="ORF">H9651_03075</name>
</gene>
<keyword evidence="3" id="KW-1185">Reference proteome</keyword>
<feature type="transmembrane region" description="Helical" evidence="1">
    <location>
        <begin position="35"/>
        <end position="58"/>
    </location>
</feature>